<dbReference type="Gene3D" id="3.20.20.70">
    <property type="entry name" value="Aldolase class I"/>
    <property type="match status" value="1"/>
</dbReference>
<dbReference type="PANTHER" id="PTHR42880">
    <property type="entry name" value="HOMOCITRATE SYNTHASE"/>
    <property type="match status" value="1"/>
</dbReference>
<dbReference type="GO" id="GO:0008701">
    <property type="term" value="F:4-hydroxy-2-oxovalerate aldolase activity"/>
    <property type="evidence" value="ECO:0007669"/>
    <property type="project" value="UniProtKB-EC"/>
</dbReference>
<reference evidence="3 4" key="1">
    <citation type="submission" date="2020-10" db="EMBL/GenBank/DDBJ databases">
        <title>Sequencing the genomes of 1000 actinobacteria strains.</title>
        <authorList>
            <person name="Klenk H.-P."/>
        </authorList>
    </citation>
    <scope>NUCLEOTIDE SEQUENCE [LARGE SCALE GENOMIC DNA]</scope>
    <source>
        <strain evidence="3 4">DSM 45157</strain>
    </source>
</reference>
<dbReference type="InterPro" id="IPR000891">
    <property type="entry name" value="PYR_CT"/>
</dbReference>
<dbReference type="Pfam" id="PF00682">
    <property type="entry name" value="HMGL-like"/>
    <property type="match status" value="1"/>
</dbReference>
<dbReference type="PANTHER" id="PTHR42880:SF1">
    <property type="entry name" value="ISOPROPYLMALATE_HOMOCITRATE_CITRAMALATE SYNTHASE FAMILY PROTEIN"/>
    <property type="match status" value="1"/>
</dbReference>
<dbReference type="RefSeq" id="WP_191267890.1">
    <property type="nucleotide sequence ID" value="NZ_BMXJ01000001.1"/>
</dbReference>
<protein>
    <submittedName>
        <fullName evidence="3">4-hydroxy 2-oxovalerate aldolase</fullName>
        <ecNumber evidence="3">4.1.3.39</ecNumber>
    </submittedName>
</protein>
<dbReference type="InterPro" id="IPR013785">
    <property type="entry name" value="Aldolase_TIM"/>
</dbReference>
<evidence type="ECO:0000256" key="1">
    <source>
        <dbReference type="ARBA" id="ARBA00022679"/>
    </source>
</evidence>
<dbReference type="SUPFAM" id="SSF51569">
    <property type="entry name" value="Aldolase"/>
    <property type="match status" value="1"/>
</dbReference>
<dbReference type="Proteomes" id="UP000598217">
    <property type="component" value="Unassembled WGS sequence"/>
</dbReference>
<evidence type="ECO:0000313" key="4">
    <source>
        <dbReference type="Proteomes" id="UP000598217"/>
    </source>
</evidence>
<evidence type="ECO:0000313" key="3">
    <source>
        <dbReference type="EMBL" id="MBE1460756.1"/>
    </source>
</evidence>
<organism evidence="3 4">
    <name type="scientific">Nocardiopsis terrae</name>
    <dbReference type="NCBI Taxonomy" id="372655"/>
    <lineage>
        <taxon>Bacteria</taxon>
        <taxon>Bacillati</taxon>
        <taxon>Actinomycetota</taxon>
        <taxon>Actinomycetes</taxon>
        <taxon>Streptosporangiales</taxon>
        <taxon>Nocardiopsidaceae</taxon>
        <taxon>Nocardiopsis</taxon>
    </lineage>
</organism>
<proteinExistence type="predicted"/>
<dbReference type="PROSITE" id="PS50991">
    <property type="entry name" value="PYR_CT"/>
    <property type="match status" value="1"/>
</dbReference>
<sequence>MLKPTLLDCTLRDGGNQNDWRFTAADVQTIVSTLDSAEVDVIEVGYRGGSGSRHSPTAGASAHCSPEYLAALPVTKHAELAVMVVPSVCPVLAMEDLPDSPVSMVRLAAYPWNMGQIPAYMNAVRSMGLRVSVNLMAVSYVDVPRLREIARELASTPPDVMYVADSFGALNPDSLRERVDVLLHELDIPVGVHTHNNLGLAAANALAALDTGATWLDASLCAMARGAGNLATEQAAAILSSWPRYATDVLPEQVCEASEYVAERVLPRPMAVRRVEIAAGLNDHHFYYQDRVDRISAAHGLDPWRVGRALGAIRPRKVTDEVVERVCQNMSEESPA</sequence>
<keyword evidence="1" id="KW-0808">Transferase</keyword>
<gene>
    <name evidence="3" type="ORF">H4W79_004970</name>
</gene>
<dbReference type="EC" id="4.1.3.39" evidence="3"/>
<dbReference type="EMBL" id="JADBDY010000001">
    <property type="protein sequence ID" value="MBE1460756.1"/>
    <property type="molecule type" value="Genomic_DNA"/>
</dbReference>
<name>A0ABR9HP46_9ACTN</name>
<accession>A0ABR9HP46</accession>
<keyword evidence="3" id="KW-0456">Lyase</keyword>
<comment type="caution">
    <text evidence="3">The sequence shown here is derived from an EMBL/GenBank/DDBJ whole genome shotgun (WGS) entry which is preliminary data.</text>
</comment>
<feature type="domain" description="Pyruvate carboxyltransferase" evidence="2">
    <location>
        <begin position="4"/>
        <end position="255"/>
    </location>
</feature>
<keyword evidence="4" id="KW-1185">Reference proteome</keyword>
<evidence type="ECO:0000259" key="2">
    <source>
        <dbReference type="PROSITE" id="PS50991"/>
    </source>
</evidence>